<reference evidence="4" key="2">
    <citation type="submission" date="2020-09" db="EMBL/GenBank/DDBJ databases">
        <authorList>
            <person name="Sun Q."/>
            <person name="Ohkuma M."/>
        </authorList>
    </citation>
    <scope>NUCLEOTIDE SEQUENCE</scope>
    <source>
        <strain evidence="4">JCM 13064</strain>
    </source>
</reference>
<dbReference type="GO" id="GO:0030497">
    <property type="term" value="P:fatty acid elongation"/>
    <property type="evidence" value="ECO:0007669"/>
    <property type="project" value="TreeGrafter"/>
</dbReference>
<dbReference type="PRINTS" id="PR00080">
    <property type="entry name" value="SDRFAMILY"/>
</dbReference>
<dbReference type="PANTHER" id="PTHR42760:SF40">
    <property type="entry name" value="3-OXOACYL-[ACYL-CARRIER-PROTEIN] REDUCTASE, CHLOROPLASTIC"/>
    <property type="match status" value="1"/>
</dbReference>
<dbReference type="AlphaFoldDB" id="A0A917RF13"/>
<dbReference type="Gene3D" id="3.40.50.720">
    <property type="entry name" value="NAD(P)-binding Rossmann-like Domain"/>
    <property type="match status" value="1"/>
</dbReference>
<dbReference type="EMBL" id="BMNT01000033">
    <property type="protein sequence ID" value="GGL05120.1"/>
    <property type="molecule type" value="Genomic_DNA"/>
</dbReference>
<dbReference type="Pfam" id="PF00106">
    <property type="entry name" value="adh_short"/>
    <property type="match status" value="1"/>
</dbReference>
<dbReference type="RefSeq" id="WP_189165856.1">
    <property type="nucleotide sequence ID" value="NZ_BMNT01000033.1"/>
</dbReference>
<feature type="domain" description="Ketoreductase" evidence="3">
    <location>
        <begin position="3"/>
        <end position="196"/>
    </location>
</feature>
<dbReference type="CDD" id="cd05233">
    <property type="entry name" value="SDR_c"/>
    <property type="match status" value="1"/>
</dbReference>
<comment type="caution">
    <text evidence="4">The sequence shown here is derived from an EMBL/GenBank/DDBJ whole genome shotgun (WGS) entry which is preliminary data.</text>
</comment>
<evidence type="ECO:0000256" key="1">
    <source>
        <dbReference type="ARBA" id="ARBA00006484"/>
    </source>
</evidence>
<organism evidence="4 5">
    <name type="scientific">Sphaerisporangium melleum</name>
    <dbReference type="NCBI Taxonomy" id="321316"/>
    <lineage>
        <taxon>Bacteria</taxon>
        <taxon>Bacillati</taxon>
        <taxon>Actinomycetota</taxon>
        <taxon>Actinomycetes</taxon>
        <taxon>Streptosporangiales</taxon>
        <taxon>Streptosporangiaceae</taxon>
        <taxon>Sphaerisporangium</taxon>
    </lineage>
</organism>
<name>A0A917RF13_9ACTN</name>
<dbReference type="PANTHER" id="PTHR42760">
    <property type="entry name" value="SHORT-CHAIN DEHYDROGENASES/REDUCTASES FAMILY MEMBER"/>
    <property type="match status" value="1"/>
</dbReference>
<dbReference type="Proteomes" id="UP000645217">
    <property type="component" value="Unassembled WGS sequence"/>
</dbReference>
<proteinExistence type="inferred from homology"/>
<evidence type="ECO:0000313" key="4">
    <source>
        <dbReference type="EMBL" id="GGL05120.1"/>
    </source>
</evidence>
<dbReference type="SMART" id="SM00822">
    <property type="entry name" value="PKS_KR"/>
    <property type="match status" value="1"/>
</dbReference>
<comment type="similarity">
    <text evidence="1 2">Belongs to the short-chain dehydrogenases/reductases (SDR) family.</text>
</comment>
<dbReference type="SUPFAM" id="SSF51735">
    <property type="entry name" value="NAD(P)-binding Rossmann-fold domains"/>
    <property type="match status" value="1"/>
</dbReference>
<dbReference type="PRINTS" id="PR00081">
    <property type="entry name" value="GDHRDH"/>
</dbReference>
<protein>
    <submittedName>
        <fullName evidence="4">3-oxoacyl-ACP reductase</fullName>
    </submittedName>
</protein>
<evidence type="ECO:0000313" key="5">
    <source>
        <dbReference type="Proteomes" id="UP000645217"/>
    </source>
</evidence>
<dbReference type="GO" id="GO:0016616">
    <property type="term" value="F:oxidoreductase activity, acting on the CH-OH group of donors, NAD or NADP as acceptor"/>
    <property type="evidence" value="ECO:0007669"/>
    <property type="project" value="UniProtKB-ARBA"/>
</dbReference>
<accession>A0A917RF13</accession>
<evidence type="ECO:0000256" key="2">
    <source>
        <dbReference type="RuleBase" id="RU000363"/>
    </source>
</evidence>
<dbReference type="InterPro" id="IPR002347">
    <property type="entry name" value="SDR_fam"/>
</dbReference>
<keyword evidence="5" id="KW-1185">Reference proteome</keyword>
<dbReference type="InterPro" id="IPR036291">
    <property type="entry name" value="NAD(P)-bd_dom_sf"/>
</dbReference>
<sequence>MTRTVVVTGGGTGIGYAVAAAFAAEGAQVFITGRRQSVLSEAAARLGEGARTLVCDATDPDQIEALRDQLPTTVDVLVNNAGGNRDLDTPAGPQRLGAVGLSGQSGPDDLHALAASWRANMEGNLVSAVLMTAALNKQLAPGGAVVHIGSFAADRGAGSYGAAKAGLNSWNTFLARQLGARDITSNVVAPGYIADTEFFRDKGGEQFHQARVAETMNGRAGYPEDIAGTVVFLASPAARHITGQVINVNGGAVTTR</sequence>
<evidence type="ECO:0000259" key="3">
    <source>
        <dbReference type="SMART" id="SM00822"/>
    </source>
</evidence>
<dbReference type="InterPro" id="IPR057326">
    <property type="entry name" value="KR_dom"/>
</dbReference>
<gene>
    <name evidence="4" type="primary">fabG</name>
    <name evidence="4" type="ORF">GCM10007964_54130</name>
</gene>
<reference evidence="4" key="1">
    <citation type="journal article" date="2014" name="Int. J. Syst. Evol. Microbiol.">
        <title>Complete genome sequence of Corynebacterium casei LMG S-19264T (=DSM 44701T), isolated from a smear-ripened cheese.</title>
        <authorList>
            <consortium name="US DOE Joint Genome Institute (JGI-PGF)"/>
            <person name="Walter F."/>
            <person name="Albersmeier A."/>
            <person name="Kalinowski J."/>
            <person name="Ruckert C."/>
        </authorList>
    </citation>
    <scope>NUCLEOTIDE SEQUENCE</scope>
    <source>
        <strain evidence="4">JCM 13064</strain>
    </source>
</reference>